<accession>A0A0C3HXS4</accession>
<dbReference type="PANTHER" id="PTHR33365">
    <property type="entry name" value="YALI0B05434P"/>
    <property type="match status" value="1"/>
</dbReference>
<evidence type="ECO:0000256" key="2">
    <source>
        <dbReference type="SAM" id="Phobius"/>
    </source>
</evidence>
<dbReference type="EMBL" id="KN832870">
    <property type="protein sequence ID" value="KIN07665.1"/>
    <property type="molecule type" value="Genomic_DNA"/>
</dbReference>
<evidence type="ECO:0000313" key="3">
    <source>
        <dbReference type="EMBL" id="KIN07665.1"/>
    </source>
</evidence>
<name>A0A0C3HXS4_OIDMZ</name>
<dbReference type="Proteomes" id="UP000054321">
    <property type="component" value="Unassembled WGS sequence"/>
</dbReference>
<keyword evidence="2" id="KW-0812">Transmembrane</keyword>
<dbReference type="InParanoid" id="A0A0C3HXS4"/>
<evidence type="ECO:0000313" key="4">
    <source>
        <dbReference type="Proteomes" id="UP000054321"/>
    </source>
</evidence>
<dbReference type="InterPro" id="IPR021765">
    <property type="entry name" value="UstYa-like"/>
</dbReference>
<reference evidence="4" key="2">
    <citation type="submission" date="2015-01" db="EMBL/GenBank/DDBJ databases">
        <title>Evolutionary Origins and Diversification of the Mycorrhizal Mutualists.</title>
        <authorList>
            <consortium name="DOE Joint Genome Institute"/>
            <consortium name="Mycorrhizal Genomics Consortium"/>
            <person name="Kohler A."/>
            <person name="Kuo A."/>
            <person name="Nagy L.G."/>
            <person name="Floudas D."/>
            <person name="Copeland A."/>
            <person name="Barry K.W."/>
            <person name="Cichocki N."/>
            <person name="Veneault-Fourrey C."/>
            <person name="LaButti K."/>
            <person name="Lindquist E.A."/>
            <person name="Lipzen A."/>
            <person name="Lundell T."/>
            <person name="Morin E."/>
            <person name="Murat C."/>
            <person name="Riley R."/>
            <person name="Ohm R."/>
            <person name="Sun H."/>
            <person name="Tunlid A."/>
            <person name="Henrissat B."/>
            <person name="Grigoriev I.V."/>
            <person name="Hibbett D.S."/>
            <person name="Martin F."/>
        </authorList>
    </citation>
    <scope>NUCLEOTIDE SEQUENCE [LARGE SCALE GENOMIC DNA]</scope>
    <source>
        <strain evidence="4">Zn</strain>
    </source>
</reference>
<keyword evidence="2" id="KW-1133">Transmembrane helix</keyword>
<gene>
    <name evidence="3" type="ORF">OIDMADRAFT_37083</name>
</gene>
<dbReference type="PANTHER" id="PTHR33365:SF14">
    <property type="entry name" value="TAT PATHWAY SIGNAL SEQUENCE"/>
    <property type="match status" value="1"/>
</dbReference>
<keyword evidence="4" id="KW-1185">Reference proteome</keyword>
<dbReference type="AlphaFoldDB" id="A0A0C3HXS4"/>
<feature type="transmembrane region" description="Helical" evidence="2">
    <location>
        <begin position="41"/>
        <end position="61"/>
    </location>
</feature>
<dbReference type="Pfam" id="PF11807">
    <property type="entry name" value="UstYa"/>
    <property type="match status" value="1"/>
</dbReference>
<keyword evidence="2" id="KW-0472">Membrane</keyword>
<reference evidence="3 4" key="1">
    <citation type="submission" date="2014-04" db="EMBL/GenBank/DDBJ databases">
        <authorList>
            <consortium name="DOE Joint Genome Institute"/>
            <person name="Kuo A."/>
            <person name="Martino E."/>
            <person name="Perotto S."/>
            <person name="Kohler A."/>
            <person name="Nagy L.G."/>
            <person name="Floudas D."/>
            <person name="Copeland A."/>
            <person name="Barry K.W."/>
            <person name="Cichocki N."/>
            <person name="Veneault-Fourrey C."/>
            <person name="LaButti K."/>
            <person name="Lindquist E.A."/>
            <person name="Lipzen A."/>
            <person name="Lundell T."/>
            <person name="Morin E."/>
            <person name="Murat C."/>
            <person name="Sun H."/>
            <person name="Tunlid A."/>
            <person name="Henrissat B."/>
            <person name="Grigoriev I.V."/>
            <person name="Hibbett D.S."/>
            <person name="Martin F."/>
            <person name="Nordberg H.P."/>
            <person name="Cantor M.N."/>
            <person name="Hua S.X."/>
        </authorList>
    </citation>
    <scope>NUCLEOTIDE SEQUENCE [LARGE SCALE GENOMIC DNA]</scope>
    <source>
        <strain evidence="3 4">Zn</strain>
    </source>
</reference>
<dbReference type="OrthoDB" id="3687641at2759"/>
<organism evidence="3 4">
    <name type="scientific">Oidiodendron maius (strain Zn)</name>
    <dbReference type="NCBI Taxonomy" id="913774"/>
    <lineage>
        <taxon>Eukaryota</taxon>
        <taxon>Fungi</taxon>
        <taxon>Dikarya</taxon>
        <taxon>Ascomycota</taxon>
        <taxon>Pezizomycotina</taxon>
        <taxon>Leotiomycetes</taxon>
        <taxon>Leotiomycetes incertae sedis</taxon>
        <taxon>Myxotrichaceae</taxon>
        <taxon>Oidiodendron</taxon>
    </lineage>
</organism>
<dbReference type="STRING" id="913774.A0A0C3HXS4"/>
<proteinExistence type="inferred from homology"/>
<dbReference type="GO" id="GO:0043386">
    <property type="term" value="P:mycotoxin biosynthetic process"/>
    <property type="evidence" value="ECO:0007669"/>
    <property type="project" value="InterPro"/>
</dbReference>
<sequence>MRLDRVFRPTQYLALRGSTEAEQQAVPDNTKHRRRLLHSVSLLWLNLAFFLVSSAMFILSLKPSQPLYRDQMPEQERNHYLKHVSMPSWASLYDTRPVALTRDQVISIGKDPAEAVRIPPYWGRGNDSYFGRIDVFHQMHCLDGLRREVHFGHYYSAKYPGGFNTTTEMHQLHLSHCVWMLAQNIVCSASTDVYTHMWTDALEFPFLDFKIWYQCKNYDAVMAWQKRNALDEDAFVALRRPEGYPYRVMTHKFKDIHAWFSDHEDGDFEPSEIA</sequence>
<protein>
    <recommendedName>
        <fullName evidence="5">Tat pathway signal sequence</fullName>
    </recommendedName>
</protein>
<evidence type="ECO:0008006" key="5">
    <source>
        <dbReference type="Google" id="ProtNLM"/>
    </source>
</evidence>
<dbReference type="HOGENOM" id="CLU_042941_0_0_1"/>
<evidence type="ECO:0000256" key="1">
    <source>
        <dbReference type="ARBA" id="ARBA00035112"/>
    </source>
</evidence>
<comment type="similarity">
    <text evidence="1">Belongs to the ustYa family.</text>
</comment>